<keyword evidence="3" id="KW-1185">Reference proteome</keyword>
<keyword evidence="2" id="KW-0067">ATP-binding</keyword>
<sequence length="377" mass="42296">MIAAEDIIETKTADFVGRDYIFTAMEKFIEHHDRGFLILEGDPGAGKTAILAEYIRRTHCIGHFNLRAQGLNTAGHFIRGLSQQLTARYGAHPAGSTDSGESVSHMLREIRAGLPDELPLVIAVDALDEAEAAPLAANPLYLPGVLDKGVYFVLTTRRNTTPLRADGPFQRIDLRDFHDQTMEDVRRHLENKLSDEALARLVDDSHLSRDAVVDRLGEMSEGNFMYLYYTLIDLVRSPNLDLDRFLSELPQGLENYYAAHWESMGMAAAEAPTVNAWILYVLCEAETPLPAWIISRVVTRVTTQADPTFVQRRLIDWRQFLHADGSTSPAKYSLYHASFRDFLHRHDIVANAAVDLTNVRATIADLLWEHMIGDNGP</sequence>
<dbReference type="InterPro" id="IPR049945">
    <property type="entry name" value="AAA_22"/>
</dbReference>
<dbReference type="InterPro" id="IPR027417">
    <property type="entry name" value="P-loop_NTPase"/>
</dbReference>
<dbReference type="GO" id="GO:0016887">
    <property type="term" value="F:ATP hydrolysis activity"/>
    <property type="evidence" value="ECO:0007669"/>
    <property type="project" value="InterPro"/>
</dbReference>
<evidence type="ECO:0000313" key="3">
    <source>
        <dbReference type="Proteomes" id="UP000502665"/>
    </source>
</evidence>
<proteinExistence type="predicted"/>
<reference evidence="2" key="1">
    <citation type="submission" date="2020-03" db="EMBL/GenBank/DDBJ databases">
        <title>Molecular networking-based the target discovery of potent antiproliferative macrolactams: 5/6/7/16 polycyclic ansamycins and glycosylated trienomycin from Streptomyces cacaoi subsp. asoensis.</title>
        <authorList>
            <person name="Liu L.-L."/>
        </authorList>
    </citation>
    <scope>NUCLEOTIDE SEQUENCE [LARGE SCALE GENOMIC DNA]</scope>
    <source>
        <strain evidence="2">H2S5</strain>
    </source>
</reference>
<gene>
    <name evidence="2" type="ORF">G9272_43130</name>
</gene>
<accession>A0A6M4X243</accession>
<dbReference type="AlphaFoldDB" id="A0A6M4X243"/>
<feature type="domain" description="ORC1/DEAH AAA+ ATPase" evidence="1">
    <location>
        <begin position="32"/>
        <end position="132"/>
    </location>
</feature>
<name>A0A6M4X243_9ACTN</name>
<evidence type="ECO:0000259" key="1">
    <source>
        <dbReference type="Pfam" id="PF13401"/>
    </source>
</evidence>
<dbReference type="Gene3D" id="3.40.50.300">
    <property type="entry name" value="P-loop containing nucleotide triphosphate hydrolases"/>
    <property type="match status" value="1"/>
</dbReference>
<keyword evidence="2" id="KW-0547">Nucleotide-binding</keyword>
<protein>
    <submittedName>
        <fullName evidence="2">ATP-binding protein</fullName>
    </submittedName>
</protein>
<dbReference type="PANTHER" id="PTHR10039:SF15">
    <property type="entry name" value="NACHT DOMAIN-CONTAINING PROTEIN"/>
    <property type="match status" value="1"/>
</dbReference>
<evidence type="ECO:0000313" key="2">
    <source>
        <dbReference type="EMBL" id="QJT06272.1"/>
    </source>
</evidence>
<dbReference type="PANTHER" id="PTHR10039">
    <property type="entry name" value="AMELOGENIN"/>
    <property type="match status" value="1"/>
</dbReference>
<dbReference type="SUPFAM" id="SSF52540">
    <property type="entry name" value="P-loop containing nucleoside triphosphate hydrolases"/>
    <property type="match status" value="1"/>
</dbReference>
<dbReference type="RefSeq" id="WP_171401589.1">
    <property type="nucleotide sequence ID" value="NZ_CP049838.1"/>
</dbReference>
<dbReference type="GO" id="GO:0005524">
    <property type="term" value="F:ATP binding"/>
    <property type="evidence" value="ECO:0007669"/>
    <property type="project" value="UniProtKB-KW"/>
</dbReference>
<dbReference type="EMBL" id="CP049838">
    <property type="protein sequence ID" value="QJT06272.1"/>
    <property type="molecule type" value="Genomic_DNA"/>
</dbReference>
<dbReference type="Pfam" id="PF13401">
    <property type="entry name" value="AAA_22"/>
    <property type="match status" value="1"/>
</dbReference>
<dbReference type="Proteomes" id="UP000502665">
    <property type="component" value="Chromosome"/>
</dbReference>
<organism evidence="2 3">
    <name type="scientific">Streptomyces asoensis</name>
    <dbReference type="NCBI Taxonomy" id="249586"/>
    <lineage>
        <taxon>Bacteria</taxon>
        <taxon>Bacillati</taxon>
        <taxon>Actinomycetota</taxon>
        <taxon>Actinomycetes</taxon>
        <taxon>Kitasatosporales</taxon>
        <taxon>Streptomycetaceae</taxon>
        <taxon>Streptomyces</taxon>
    </lineage>
</organism>